<name>A0A4Y2T5C6_ARAVE</name>
<reference evidence="2 3" key="1">
    <citation type="journal article" date="2019" name="Sci. Rep.">
        <title>Orb-weaving spider Araneus ventricosus genome elucidates the spidroin gene catalogue.</title>
        <authorList>
            <person name="Kono N."/>
            <person name="Nakamura H."/>
            <person name="Ohtoshi R."/>
            <person name="Moran D.A.P."/>
            <person name="Shinohara A."/>
            <person name="Yoshida Y."/>
            <person name="Fujiwara M."/>
            <person name="Mori M."/>
            <person name="Tomita M."/>
            <person name="Arakawa K."/>
        </authorList>
    </citation>
    <scope>NUCLEOTIDE SEQUENCE [LARGE SCALE GENOMIC DNA]</scope>
</reference>
<keyword evidence="3" id="KW-1185">Reference proteome</keyword>
<feature type="region of interest" description="Disordered" evidence="1">
    <location>
        <begin position="52"/>
        <end position="76"/>
    </location>
</feature>
<feature type="non-terminal residue" evidence="2">
    <location>
        <position position="1"/>
    </location>
</feature>
<dbReference type="AlphaFoldDB" id="A0A4Y2T5C6"/>
<comment type="caution">
    <text evidence="2">The sequence shown here is derived from an EMBL/GenBank/DDBJ whole genome shotgun (WGS) entry which is preliminary data.</text>
</comment>
<accession>A0A4Y2T5C6</accession>
<evidence type="ECO:0000313" key="3">
    <source>
        <dbReference type="Proteomes" id="UP000499080"/>
    </source>
</evidence>
<dbReference type="EMBL" id="BGPR01025577">
    <property type="protein sequence ID" value="GBN94599.1"/>
    <property type="molecule type" value="Genomic_DNA"/>
</dbReference>
<organism evidence="2 3">
    <name type="scientific">Araneus ventricosus</name>
    <name type="common">Orbweaver spider</name>
    <name type="synonym">Epeira ventricosa</name>
    <dbReference type="NCBI Taxonomy" id="182803"/>
    <lineage>
        <taxon>Eukaryota</taxon>
        <taxon>Metazoa</taxon>
        <taxon>Ecdysozoa</taxon>
        <taxon>Arthropoda</taxon>
        <taxon>Chelicerata</taxon>
        <taxon>Arachnida</taxon>
        <taxon>Araneae</taxon>
        <taxon>Araneomorphae</taxon>
        <taxon>Entelegynae</taxon>
        <taxon>Araneoidea</taxon>
        <taxon>Araneidae</taxon>
        <taxon>Araneus</taxon>
    </lineage>
</organism>
<evidence type="ECO:0000256" key="1">
    <source>
        <dbReference type="SAM" id="MobiDB-lite"/>
    </source>
</evidence>
<feature type="non-terminal residue" evidence="2">
    <location>
        <position position="76"/>
    </location>
</feature>
<sequence length="76" mass="8646">RAGARRCLWHLDIFREEEDHAQQAQHLHIFSAAWTSHVGLMDILVATKPCGANGKQEPKPNVVKSQQYVTESKHNE</sequence>
<protein>
    <submittedName>
        <fullName evidence="2">Titin</fullName>
    </submittedName>
</protein>
<dbReference type="Proteomes" id="UP000499080">
    <property type="component" value="Unassembled WGS sequence"/>
</dbReference>
<gene>
    <name evidence="2" type="ORF">AVEN_258056-2_1</name>
</gene>
<proteinExistence type="predicted"/>
<evidence type="ECO:0000313" key="2">
    <source>
        <dbReference type="EMBL" id="GBN94599.1"/>
    </source>
</evidence>